<dbReference type="InterPro" id="IPR036572">
    <property type="entry name" value="Doublecortin_dom_sf"/>
</dbReference>
<dbReference type="PANTHER" id="PTHR23004">
    <property type="entry name" value="DOUBLECORTIN DOMAIN CONTAINING 2"/>
    <property type="match status" value="1"/>
</dbReference>
<accession>A0AA97KD85</accession>
<evidence type="ECO:0000313" key="5">
    <source>
        <dbReference type="RefSeq" id="XP_054856075.1"/>
    </source>
</evidence>
<dbReference type="GO" id="GO:0005874">
    <property type="term" value="C:microtubule"/>
    <property type="evidence" value="ECO:0007669"/>
    <property type="project" value="TreeGrafter"/>
</dbReference>
<dbReference type="GO" id="GO:0005815">
    <property type="term" value="C:microtubule organizing center"/>
    <property type="evidence" value="ECO:0007669"/>
    <property type="project" value="TreeGrafter"/>
</dbReference>
<dbReference type="CDD" id="cd17150">
    <property type="entry name" value="DCX1_DCDC2B"/>
    <property type="match status" value="1"/>
</dbReference>
<name>A0AA97KD85_EUBMA</name>
<dbReference type="GeneID" id="129343723"/>
<reference evidence="5" key="1">
    <citation type="submission" date="2025-08" db="UniProtKB">
        <authorList>
            <consortium name="RefSeq"/>
        </authorList>
    </citation>
    <scope>IDENTIFICATION</scope>
    <source>
        <tissue evidence="5">Blood</tissue>
    </source>
</reference>
<dbReference type="Pfam" id="PF03607">
    <property type="entry name" value="DCX"/>
    <property type="match status" value="2"/>
</dbReference>
<dbReference type="PANTHER" id="PTHR23004:SF10">
    <property type="entry name" value="DOUBLECORTIN DOMAIN-CONTAINING PROTEIN 2B"/>
    <property type="match status" value="1"/>
</dbReference>
<keyword evidence="4" id="KW-1185">Reference proteome</keyword>
<evidence type="ECO:0000313" key="4">
    <source>
        <dbReference type="Proteomes" id="UP001190640"/>
    </source>
</evidence>
<feature type="compositionally biased region" description="Basic residues" evidence="2">
    <location>
        <begin position="347"/>
        <end position="356"/>
    </location>
</feature>
<organism evidence="4 5">
    <name type="scientific">Eublepharis macularius</name>
    <name type="common">Leopard gecko</name>
    <name type="synonym">Cyrtodactylus macularius</name>
    <dbReference type="NCBI Taxonomy" id="481883"/>
    <lineage>
        <taxon>Eukaryota</taxon>
        <taxon>Metazoa</taxon>
        <taxon>Chordata</taxon>
        <taxon>Craniata</taxon>
        <taxon>Vertebrata</taxon>
        <taxon>Euteleostomi</taxon>
        <taxon>Lepidosauria</taxon>
        <taxon>Squamata</taxon>
        <taxon>Bifurcata</taxon>
        <taxon>Gekkota</taxon>
        <taxon>Eublepharidae</taxon>
        <taxon>Eublepharinae</taxon>
        <taxon>Eublepharis</taxon>
    </lineage>
</organism>
<feature type="domain" description="Doublecortin" evidence="3">
    <location>
        <begin position="90"/>
        <end position="172"/>
    </location>
</feature>
<dbReference type="FunFam" id="3.10.20.230:FF:000011">
    <property type="entry name" value="Doublecortin domain containing 2B"/>
    <property type="match status" value="1"/>
</dbReference>
<dbReference type="RefSeq" id="XP_054856075.1">
    <property type="nucleotide sequence ID" value="XM_055000100.1"/>
</dbReference>
<gene>
    <name evidence="5" type="primary">DCDC2B</name>
</gene>
<dbReference type="CTD" id="149069"/>
<evidence type="ECO:0000259" key="3">
    <source>
        <dbReference type="PROSITE" id="PS50309"/>
    </source>
</evidence>
<dbReference type="FunFam" id="3.10.20.230:FF:000004">
    <property type="entry name" value="Doublecortin domain containing 2"/>
    <property type="match status" value="1"/>
</dbReference>
<dbReference type="InterPro" id="IPR003533">
    <property type="entry name" value="Doublecortin_dom"/>
</dbReference>
<dbReference type="SMART" id="SM00537">
    <property type="entry name" value="DCX"/>
    <property type="match status" value="2"/>
</dbReference>
<proteinExistence type="predicted"/>
<feature type="domain" description="Doublecortin" evidence="3">
    <location>
        <begin position="13"/>
        <end position="95"/>
    </location>
</feature>
<dbReference type="PROSITE" id="PS50309">
    <property type="entry name" value="DC"/>
    <property type="match status" value="2"/>
</dbReference>
<keyword evidence="1" id="KW-0677">Repeat</keyword>
<sequence length="368" mass="41636">MRSEALAAVPPAKNVVIYRNGDPFFHGRKYVVSQRRFLTFEAFLNEVTSTIQAPVAVRSIYTPRQGHRVNDLEELHNGCQYVAAGFERFKKLDVFRNGDLLSPPFRLSLTKSTLQQWNSVLSLSSKKANLHSGAVRKLCRLNGDAVSCGEELMSGGYYVAVGTEKYKNLPYVELLVPQKVVHRSFRNYPSNRRRNCNQEFGKLHLASQDGASDSALLETPKQLDPRRVQSTGVVVKERAPSPYPAVHEKARKYLHSEEEGQKSIIHTKPVLVRQISQNFRQWSDEEEGSVYKMKGSRKEMQGAQEVGEDEDTQVELPVDQRVAEMVEEDAMLKTKKWHPNKNVPMKQKGKVQKARIQRGAGDSGDETP</sequence>
<dbReference type="SUPFAM" id="SSF89837">
    <property type="entry name" value="Doublecortin (DC)"/>
    <property type="match status" value="2"/>
</dbReference>
<feature type="region of interest" description="Disordered" evidence="2">
    <location>
        <begin position="334"/>
        <end position="368"/>
    </location>
</feature>
<dbReference type="Proteomes" id="UP001190640">
    <property type="component" value="Chromosome 15"/>
</dbReference>
<dbReference type="GO" id="GO:0035556">
    <property type="term" value="P:intracellular signal transduction"/>
    <property type="evidence" value="ECO:0007669"/>
    <property type="project" value="InterPro"/>
</dbReference>
<dbReference type="Gene3D" id="3.10.20.230">
    <property type="entry name" value="Doublecortin domain"/>
    <property type="match status" value="2"/>
</dbReference>
<dbReference type="AlphaFoldDB" id="A0AA97KD85"/>
<protein>
    <submittedName>
        <fullName evidence="5">Doublecortin domain-containing protein 2B isoform X2</fullName>
    </submittedName>
</protein>
<evidence type="ECO:0000256" key="1">
    <source>
        <dbReference type="ARBA" id="ARBA00022737"/>
    </source>
</evidence>
<evidence type="ECO:0000256" key="2">
    <source>
        <dbReference type="SAM" id="MobiDB-lite"/>
    </source>
</evidence>